<feature type="binding site" evidence="8">
    <location>
        <position position="24"/>
    </location>
    <ligand>
        <name>GTP</name>
        <dbReference type="ChEBI" id="CHEBI:37565"/>
    </ligand>
</feature>
<keyword evidence="5 8" id="KW-0460">Magnesium</keyword>
<reference evidence="10 11" key="1">
    <citation type="submission" date="2018-07" db="EMBL/GenBank/DDBJ databases">
        <title>Dyadobacter roseus sp. nov., isolated from rose rhizosphere soil.</title>
        <authorList>
            <person name="Chen L."/>
        </authorList>
    </citation>
    <scope>NUCLEOTIDE SEQUENCE [LARGE SCALE GENOMIC DNA]</scope>
    <source>
        <strain evidence="10 11">RS19</strain>
    </source>
</reference>
<evidence type="ECO:0000256" key="2">
    <source>
        <dbReference type="ARBA" id="ARBA00022679"/>
    </source>
</evidence>
<accession>A0A3D8Y4X7</accession>
<name>A0A3D8Y4X7_9BACT</name>
<dbReference type="InterPro" id="IPR013482">
    <property type="entry name" value="Molybde_CF_guanTrfase"/>
</dbReference>
<evidence type="ECO:0000256" key="4">
    <source>
        <dbReference type="ARBA" id="ARBA00022741"/>
    </source>
</evidence>
<dbReference type="InterPro" id="IPR025877">
    <property type="entry name" value="MobA-like_NTP_Trfase"/>
</dbReference>
<comment type="function">
    <text evidence="8">Transfers a GMP moiety from GTP to Mo-molybdopterin (Mo-MPT) cofactor (Moco or molybdenum cofactor) to form Mo-molybdopterin guanine dinucleotide (Mo-MGD) cofactor.</text>
</comment>
<dbReference type="GO" id="GO:0046872">
    <property type="term" value="F:metal ion binding"/>
    <property type="evidence" value="ECO:0007669"/>
    <property type="project" value="UniProtKB-KW"/>
</dbReference>
<evidence type="ECO:0000313" key="10">
    <source>
        <dbReference type="EMBL" id="REA57509.1"/>
    </source>
</evidence>
<feature type="binding site" evidence="8">
    <location>
        <position position="104"/>
    </location>
    <ligand>
        <name>GTP</name>
        <dbReference type="ChEBI" id="CHEBI:37565"/>
    </ligand>
</feature>
<keyword evidence="4 8" id="KW-0547">Nucleotide-binding</keyword>
<dbReference type="EMBL" id="QNUL01000027">
    <property type="protein sequence ID" value="REA57509.1"/>
    <property type="molecule type" value="Genomic_DNA"/>
</dbReference>
<sequence>MKTESHLYGLVVGGGESQRMGKDKAFLTYYEKPQCFHLTDLLKNEPALCEQVFISCNEKQQHLIPAAYQPLPDKTAYKSNGPIASLLTAFEKYPGNDFLIVGCDYPLLSIRELRSFLNTIRRESIAATFYNNENKYEPLIGWYSAQCAPLLMQFYREGNRSLQHFLRQNNAEKYVPEQLETMKSADTPEDYERILSILQKRF</sequence>
<comment type="similarity">
    <text evidence="8">Belongs to the MobA family.</text>
</comment>
<dbReference type="Pfam" id="PF12804">
    <property type="entry name" value="NTP_transf_3"/>
    <property type="match status" value="1"/>
</dbReference>
<keyword evidence="7 8" id="KW-0501">Molybdenum cofactor biosynthesis</keyword>
<dbReference type="GO" id="GO:0061603">
    <property type="term" value="F:molybdenum cofactor guanylyltransferase activity"/>
    <property type="evidence" value="ECO:0007669"/>
    <property type="project" value="UniProtKB-EC"/>
</dbReference>
<proteinExistence type="inferred from homology"/>
<dbReference type="RefSeq" id="WP_115833411.1">
    <property type="nucleotide sequence ID" value="NZ_QNUL01000027.1"/>
</dbReference>
<dbReference type="InterPro" id="IPR029044">
    <property type="entry name" value="Nucleotide-diphossugar_trans"/>
</dbReference>
<evidence type="ECO:0000313" key="11">
    <source>
        <dbReference type="Proteomes" id="UP000256373"/>
    </source>
</evidence>
<keyword evidence="1 8" id="KW-0963">Cytoplasm</keyword>
<comment type="cofactor">
    <cofactor evidence="8">
        <name>Mg(2+)</name>
        <dbReference type="ChEBI" id="CHEBI:18420"/>
    </cofactor>
</comment>
<evidence type="ECO:0000256" key="7">
    <source>
        <dbReference type="ARBA" id="ARBA00023150"/>
    </source>
</evidence>
<comment type="caution">
    <text evidence="8">Lacks conserved residue(s) required for the propagation of feature annotation.</text>
</comment>
<gene>
    <name evidence="8" type="primary">mobA</name>
    <name evidence="10" type="ORF">DSL64_23565</name>
</gene>
<dbReference type="SUPFAM" id="SSF53448">
    <property type="entry name" value="Nucleotide-diphospho-sugar transferases"/>
    <property type="match status" value="1"/>
</dbReference>
<dbReference type="CDD" id="cd02503">
    <property type="entry name" value="MobA"/>
    <property type="match status" value="1"/>
</dbReference>
<dbReference type="GO" id="GO:0005737">
    <property type="term" value="C:cytoplasm"/>
    <property type="evidence" value="ECO:0007669"/>
    <property type="project" value="UniProtKB-SubCell"/>
</dbReference>
<protein>
    <recommendedName>
        <fullName evidence="8">Probable molybdenum cofactor guanylyltransferase</fullName>
        <shortName evidence="8">MoCo guanylyltransferase</shortName>
        <ecNumber evidence="8">2.7.7.77</ecNumber>
    </recommendedName>
    <alternativeName>
        <fullName evidence="8">GTP:molybdopterin guanylyltransferase</fullName>
    </alternativeName>
    <alternativeName>
        <fullName evidence="8">Mo-MPT guanylyltransferase</fullName>
    </alternativeName>
    <alternativeName>
        <fullName evidence="8">Molybdopterin guanylyltransferase</fullName>
    </alternativeName>
    <alternativeName>
        <fullName evidence="8">Molybdopterin-guanine dinucleotide synthase</fullName>
        <shortName evidence="8">MGD synthase</shortName>
    </alternativeName>
</protein>
<dbReference type="GO" id="GO:0006777">
    <property type="term" value="P:Mo-molybdopterin cofactor biosynthetic process"/>
    <property type="evidence" value="ECO:0007669"/>
    <property type="project" value="UniProtKB-KW"/>
</dbReference>
<evidence type="ECO:0000256" key="8">
    <source>
        <dbReference type="HAMAP-Rule" id="MF_00316"/>
    </source>
</evidence>
<evidence type="ECO:0000256" key="5">
    <source>
        <dbReference type="ARBA" id="ARBA00022842"/>
    </source>
</evidence>
<comment type="catalytic activity">
    <reaction evidence="8">
        <text>Mo-molybdopterin + GTP + H(+) = Mo-molybdopterin guanine dinucleotide + diphosphate</text>
        <dbReference type="Rhea" id="RHEA:34243"/>
        <dbReference type="ChEBI" id="CHEBI:15378"/>
        <dbReference type="ChEBI" id="CHEBI:33019"/>
        <dbReference type="ChEBI" id="CHEBI:37565"/>
        <dbReference type="ChEBI" id="CHEBI:71302"/>
        <dbReference type="ChEBI" id="CHEBI:71310"/>
        <dbReference type="EC" id="2.7.7.77"/>
    </reaction>
</comment>
<dbReference type="EC" id="2.7.7.77" evidence="8"/>
<dbReference type="OrthoDB" id="9788394at2"/>
<dbReference type="PANTHER" id="PTHR19136">
    <property type="entry name" value="MOLYBDENUM COFACTOR GUANYLYLTRANSFERASE"/>
    <property type="match status" value="1"/>
</dbReference>
<organism evidence="10 11">
    <name type="scientific">Dyadobacter luteus</name>
    <dbReference type="NCBI Taxonomy" id="2259619"/>
    <lineage>
        <taxon>Bacteria</taxon>
        <taxon>Pseudomonadati</taxon>
        <taxon>Bacteroidota</taxon>
        <taxon>Cytophagia</taxon>
        <taxon>Cytophagales</taxon>
        <taxon>Spirosomataceae</taxon>
        <taxon>Dyadobacter</taxon>
    </lineage>
</organism>
<dbReference type="GO" id="GO:0005525">
    <property type="term" value="F:GTP binding"/>
    <property type="evidence" value="ECO:0007669"/>
    <property type="project" value="UniProtKB-UniRule"/>
</dbReference>
<keyword evidence="6 8" id="KW-0342">GTP-binding</keyword>
<feature type="binding site" evidence="8">
    <location>
        <position position="104"/>
    </location>
    <ligand>
        <name>Mg(2+)</name>
        <dbReference type="ChEBI" id="CHEBI:18420"/>
    </ligand>
</feature>
<dbReference type="Gene3D" id="3.90.550.10">
    <property type="entry name" value="Spore Coat Polysaccharide Biosynthesis Protein SpsA, Chain A"/>
    <property type="match status" value="1"/>
</dbReference>
<feature type="binding site" evidence="8">
    <location>
        <position position="73"/>
    </location>
    <ligand>
        <name>GTP</name>
        <dbReference type="ChEBI" id="CHEBI:37565"/>
    </ligand>
</feature>
<dbReference type="PANTHER" id="PTHR19136:SF81">
    <property type="entry name" value="MOLYBDENUM COFACTOR GUANYLYLTRANSFERASE"/>
    <property type="match status" value="1"/>
</dbReference>
<dbReference type="Proteomes" id="UP000256373">
    <property type="component" value="Unassembled WGS sequence"/>
</dbReference>
<evidence type="ECO:0000256" key="3">
    <source>
        <dbReference type="ARBA" id="ARBA00022723"/>
    </source>
</evidence>
<evidence type="ECO:0000259" key="9">
    <source>
        <dbReference type="Pfam" id="PF12804"/>
    </source>
</evidence>
<keyword evidence="10" id="KW-0548">Nucleotidyltransferase</keyword>
<keyword evidence="2 8" id="KW-0808">Transferase</keyword>
<evidence type="ECO:0000256" key="6">
    <source>
        <dbReference type="ARBA" id="ARBA00023134"/>
    </source>
</evidence>
<keyword evidence="11" id="KW-1185">Reference proteome</keyword>
<comment type="subcellular location">
    <subcellularLocation>
        <location evidence="8">Cytoplasm</location>
    </subcellularLocation>
</comment>
<comment type="caution">
    <text evidence="10">The sequence shown here is derived from an EMBL/GenBank/DDBJ whole genome shotgun (WGS) entry which is preliminary data.</text>
</comment>
<dbReference type="AlphaFoldDB" id="A0A3D8Y4X7"/>
<dbReference type="HAMAP" id="MF_00316">
    <property type="entry name" value="MobA"/>
    <property type="match status" value="1"/>
</dbReference>
<feature type="binding site" evidence="8">
    <location>
        <begin position="12"/>
        <end position="14"/>
    </location>
    <ligand>
        <name>GTP</name>
        <dbReference type="ChEBI" id="CHEBI:37565"/>
    </ligand>
</feature>
<comment type="domain">
    <text evidence="8">The N-terminal domain determines nucleotide recognition and specific binding, while the C-terminal domain determines the specific binding to the target protein.</text>
</comment>
<evidence type="ECO:0000256" key="1">
    <source>
        <dbReference type="ARBA" id="ARBA00022490"/>
    </source>
</evidence>
<keyword evidence="3 8" id="KW-0479">Metal-binding</keyword>
<feature type="domain" description="MobA-like NTP transferase" evidence="9">
    <location>
        <begin position="9"/>
        <end position="169"/>
    </location>
</feature>